<comment type="cofactor">
    <cofactor evidence="2">
        <name>Mn(2+)</name>
        <dbReference type="ChEBI" id="CHEBI:29035"/>
    </cofactor>
</comment>
<reference evidence="25" key="1">
    <citation type="journal article" date="2010" name="Science">
        <title>Plasticity of animal genome architecture unmasked by rapid evolution of a pelagic tunicate.</title>
        <authorList>
            <person name="Denoeud F."/>
            <person name="Henriet S."/>
            <person name="Mungpakdee S."/>
            <person name="Aury J.M."/>
            <person name="Da Silva C."/>
            <person name="Brinkmann H."/>
            <person name="Mikhaleva J."/>
            <person name="Olsen L.C."/>
            <person name="Jubin C."/>
            <person name="Canestro C."/>
            <person name="Bouquet J.M."/>
            <person name="Danks G."/>
            <person name="Poulain J."/>
            <person name="Campsteijn C."/>
            <person name="Adamski M."/>
            <person name="Cross I."/>
            <person name="Yadetie F."/>
            <person name="Muffato M."/>
            <person name="Louis A."/>
            <person name="Butcher S."/>
            <person name="Tsagkogeorga G."/>
            <person name="Konrad A."/>
            <person name="Singh S."/>
            <person name="Jensen M.F."/>
            <person name="Cong E.H."/>
            <person name="Eikeseth-Otteraa H."/>
            <person name="Noel B."/>
            <person name="Anthouard V."/>
            <person name="Porcel B.M."/>
            <person name="Kachouri-Lafond R."/>
            <person name="Nishino A."/>
            <person name="Ugolini M."/>
            <person name="Chourrout P."/>
            <person name="Nishida H."/>
            <person name="Aasland R."/>
            <person name="Huzurbazar S."/>
            <person name="Westhof E."/>
            <person name="Delsuc F."/>
            <person name="Lehrach H."/>
            <person name="Reinhardt R."/>
            <person name="Weissenbach J."/>
            <person name="Roy S.W."/>
            <person name="Artiguenave F."/>
            <person name="Postlethwait J.H."/>
            <person name="Manak J.R."/>
            <person name="Thompson E.M."/>
            <person name="Jaillon O."/>
            <person name="Du Pasquier L."/>
            <person name="Boudinot P."/>
            <person name="Liberles D.A."/>
            <person name="Volff J.N."/>
            <person name="Philippe H."/>
            <person name="Lenhard B."/>
            <person name="Roest Crollius H."/>
            <person name="Wincker P."/>
            <person name="Chourrout D."/>
        </authorList>
    </citation>
    <scope>NUCLEOTIDE SEQUENCE [LARGE SCALE GENOMIC DNA]</scope>
</reference>
<gene>
    <name evidence="25" type="ORF">GSOID_T00022277001</name>
</gene>
<evidence type="ECO:0000256" key="12">
    <source>
        <dbReference type="ARBA" id="ARBA00022723"/>
    </source>
</evidence>
<evidence type="ECO:0000256" key="18">
    <source>
        <dbReference type="ARBA" id="ARBA00023074"/>
    </source>
</evidence>
<dbReference type="AlphaFoldDB" id="E4YXV6"/>
<evidence type="ECO:0000256" key="10">
    <source>
        <dbReference type="ARBA" id="ARBA00022596"/>
    </source>
</evidence>
<evidence type="ECO:0000256" key="8">
    <source>
        <dbReference type="ARBA" id="ARBA00019490"/>
    </source>
</evidence>
<comment type="pathway">
    <text evidence="5">Cofactor biosynthesis; coenzyme A biosynthesis; CoA from (R)-pantothenate: step 1/5.</text>
</comment>
<dbReference type="FunFam" id="3.30.420.40:FF:000025">
    <property type="entry name" value="pantothenate kinase 2, mitochondrial"/>
    <property type="match status" value="1"/>
</dbReference>
<dbReference type="PANTHER" id="PTHR12280:SF20">
    <property type="entry name" value="4'-PHOSPHOPANTETHEINE PHOSPHATASE"/>
    <property type="match status" value="1"/>
</dbReference>
<dbReference type="GO" id="GO:0004594">
    <property type="term" value="F:pantothenate kinase activity"/>
    <property type="evidence" value="ECO:0007669"/>
    <property type="project" value="UniProtKB-EC"/>
</dbReference>
<evidence type="ECO:0000313" key="25">
    <source>
        <dbReference type="EMBL" id="CBY40289.1"/>
    </source>
</evidence>
<keyword evidence="16" id="KW-0067">ATP-binding</keyword>
<dbReference type="Gene3D" id="1.20.1700.10">
    <property type="entry name" value="AF1104-like"/>
    <property type="match status" value="1"/>
</dbReference>
<keyword evidence="18" id="KW-0944">Nitration</keyword>
<evidence type="ECO:0000256" key="17">
    <source>
        <dbReference type="ARBA" id="ARBA00022993"/>
    </source>
</evidence>
<comment type="function">
    <text evidence="22">Phosphatase which shows a preference for 4'-phosphopantetheine and its oxidatively damaged forms (sulfonate or S-sulfonate), providing strong indirect evidence that the phosphatase activity pre-empts damage in the coenzyme A (CoA) pathway. Hydrolyzing excess 4'-phosphopantetheine could constitute a directed overflow mechanism to prevent its oxidation to the S-sulfonate, sulfonate, or other forms. Hydrolyzing 4'-phosphopantetheine sulfonate or S-sulfonate would forestall their conversion to inactive forms of CoA and acyl carrier protein. May play a role in the physiological regulation of CoA intracellular levels.</text>
</comment>
<dbReference type="GO" id="GO:0005829">
    <property type="term" value="C:cytosol"/>
    <property type="evidence" value="ECO:0007669"/>
    <property type="project" value="TreeGrafter"/>
</dbReference>
<comment type="catalytic activity">
    <reaction evidence="1">
        <text>(R)-pantothenate + ATP = (R)-4'-phosphopantothenate + ADP + H(+)</text>
        <dbReference type="Rhea" id="RHEA:16373"/>
        <dbReference type="ChEBI" id="CHEBI:10986"/>
        <dbReference type="ChEBI" id="CHEBI:15378"/>
        <dbReference type="ChEBI" id="CHEBI:29032"/>
        <dbReference type="ChEBI" id="CHEBI:30616"/>
        <dbReference type="ChEBI" id="CHEBI:456216"/>
        <dbReference type="EC" id="2.7.1.33"/>
    </reaction>
</comment>
<evidence type="ECO:0000256" key="21">
    <source>
        <dbReference type="ARBA" id="ARBA00032948"/>
    </source>
</evidence>
<evidence type="ECO:0000256" key="4">
    <source>
        <dbReference type="ARBA" id="ARBA00004496"/>
    </source>
</evidence>
<dbReference type="GO" id="GO:0005634">
    <property type="term" value="C:nucleus"/>
    <property type="evidence" value="ECO:0007669"/>
    <property type="project" value="TreeGrafter"/>
</dbReference>
<comment type="cofactor">
    <cofactor evidence="3">
        <name>Ni(2+)</name>
        <dbReference type="ChEBI" id="CHEBI:49786"/>
    </cofactor>
</comment>
<keyword evidence="11" id="KW-0808">Transferase</keyword>
<evidence type="ECO:0000256" key="19">
    <source>
        <dbReference type="ARBA" id="ARBA00023211"/>
    </source>
</evidence>
<dbReference type="GO" id="GO:0005524">
    <property type="term" value="F:ATP binding"/>
    <property type="evidence" value="ECO:0007669"/>
    <property type="project" value="UniProtKB-KW"/>
</dbReference>
<proteinExistence type="inferred from homology"/>
<dbReference type="NCBIfam" id="TIGR00555">
    <property type="entry name" value="panK_eukar"/>
    <property type="match status" value="1"/>
</dbReference>
<evidence type="ECO:0000256" key="14">
    <source>
        <dbReference type="ARBA" id="ARBA00022777"/>
    </source>
</evidence>
<dbReference type="InterPro" id="IPR004567">
    <property type="entry name" value="Type_II_PanK"/>
</dbReference>
<feature type="domain" description="Damage-control phosphatase ARMT1-like metal-binding" evidence="24">
    <location>
        <begin position="459"/>
        <end position="754"/>
    </location>
</feature>
<evidence type="ECO:0000256" key="9">
    <source>
        <dbReference type="ARBA" id="ARBA00022490"/>
    </source>
</evidence>
<dbReference type="PANTHER" id="PTHR12280">
    <property type="entry name" value="PANTOTHENATE KINASE"/>
    <property type="match status" value="1"/>
</dbReference>
<sequence length="768" mass="86740">MDDRMDEPKSIQIDQFLSYPLRNLENAASFAIDIGGSLTKLAYYSTVKFRINKVKKDEKELYDVSETDKILPRLHFIVLENQYLMEALDFIRDRVKARTQDEGPVEFFATGGGSIKYAKLLKEKIGVDPVKLDEIGCVVRGFWLRNIPHEAFSFSKDKDDCEPKYDHEDYTGSGKNDEALFPYLLVNIGSGVSICCIRSADDWERVGGTSMGGGTFWGLGRLLTGKESFDDILELAEKGSRSGVDTLVRTPIGGGDYGNMGLSGDITASSFCKAATEKSSKIEDFSPEDRAKSLLHMISNDIGQLSYLYAKLNNCKRVIFGGFFIRGHMETMRTVSFGINYWSKGTIQPLFLRHEGFLGAIGAFMQSSRVDKTKLWGENFASSTGYRERSTSNSKDDDSISTLELDQMDIACETFPYLIDSYKPDQWDLTDDNASREYWISTLKSSTEKTASIAKQSQVSSVDVETRISEFKEKYLKRLDNLRRKPGSYGRLSVRKLLNMREDLLNELAFPDPYIHIKKRENEFFLHFLADRVKMIDSLSDHKKRWEECFCGILGGNMFDWGAKAVTDIFDGANDGLLQFSAALVKIQARPWLVDHFDAIYDKLNTYKSVCIFCDNSGADVILGVLPFVRQLLRENIQVVLVANSKPALNDVTYSELIALMPKVFQLCPEFEQFINNESLIITDIESSSPCLNLKTVPTRLVEIFAAKKCDLLILEGMGRAIHTNYKSQFKIGTDSLKLAVLKNDWIAKKLNGQLFDVICRLDEKAEP</sequence>
<keyword evidence="13" id="KW-0547">Nucleotide-binding</keyword>
<evidence type="ECO:0000256" key="5">
    <source>
        <dbReference type="ARBA" id="ARBA00005225"/>
    </source>
</evidence>
<dbReference type="InterPro" id="IPR035073">
    <property type="entry name" value="At2g17340_3_helix_bundle"/>
</dbReference>
<evidence type="ECO:0000256" key="11">
    <source>
        <dbReference type="ARBA" id="ARBA00022679"/>
    </source>
</evidence>
<evidence type="ECO:0000256" key="2">
    <source>
        <dbReference type="ARBA" id="ARBA00001936"/>
    </source>
</evidence>
<evidence type="ECO:0000256" key="1">
    <source>
        <dbReference type="ARBA" id="ARBA00001206"/>
    </source>
</evidence>
<keyword evidence="17" id="KW-0173">Coenzyme A biosynthesis</keyword>
<dbReference type="InterPro" id="IPR002791">
    <property type="entry name" value="ARMT1-like_metal-bd"/>
</dbReference>
<comment type="subcellular location">
    <subcellularLocation>
        <location evidence="4">Cytoplasm</location>
    </subcellularLocation>
</comment>
<evidence type="ECO:0000256" key="23">
    <source>
        <dbReference type="ARBA" id="ARBA00060870"/>
    </source>
</evidence>
<evidence type="ECO:0000256" key="7">
    <source>
        <dbReference type="ARBA" id="ARBA00012102"/>
    </source>
</evidence>
<accession>E4YXV6</accession>
<keyword evidence="9" id="KW-0963">Cytoplasm</keyword>
<dbReference type="Pfam" id="PF01937">
    <property type="entry name" value="ARMT1-like_dom"/>
    <property type="match status" value="1"/>
</dbReference>
<comment type="catalytic activity">
    <reaction evidence="20">
        <text>(R)-4'-phospho-S-sulfopantetheine + H2O = (R)-S-sulfopantetheine + phosphate</text>
        <dbReference type="Rhea" id="RHEA:68340"/>
        <dbReference type="ChEBI" id="CHEBI:15377"/>
        <dbReference type="ChEBI" id="CHEBI:43474"/>
        <dbReference type="ChEBI" id="CHEBI:177302"/>
        <dbReference type="ChEBI" id="CHEBI:177303"/>
    </reaction>
    <physiologicalReaction direction="left-to-right" evidence="20">
        <dbReference type="Rhea" id="RHEA:68341"/>
    </physiologicalReaction>
</comment>
<comment type="subunit">
    <text evidence="6">Homodimer. Interacts with PKM.</text>
</comment>
<evidence type="ECO:0000256" key="22">
    <source>
        <dbReference type="ARBA" id="ARBA00046055"/>
    </source>
</evidence>
<keyword evidence="12" id="KW-0479">Metal-binding</keyword>
<dbReference type="Pfam" id="PF03630">
    <property type="entry name" value="Fumble"/>
    <property type="match status" value="1"/>
</dbReference>
<dbReference type="SUPFAM" id="SSF53067">
    <property type="entry name" value="Actin-like ATPase domain"/>
    <property type="match status" value="2"/>
</dbReference>
<evidence type="ECO:0000256" key="16">
    <source>
        <dbReference type="ARBA" id="ARBA00022840"/>
    </source>
</evidence>
<dbReference type="Gene3D" id="3.30.420.40">
    <property type="match status" value="1"/>
</dbReference>
<keyword evidence="14" id="KW-0418">Kinase</keyword>
<organism evidence="25">
    <name type="scientific">Oikopleura dioica</name>
    <name type="common">Tunicate</name>
    <dbReference type="NCBI Taxonomy" id="34765"/>
    <lineage>
        <taxon>Eukaryota</taxon>
        <taxon>Metazoa</taxon>
        <taxon>Chordata</taxon>
        <taxon>Tunicata</taxon>
        <taxon>Appendicularia</taxon>
        <taxon>Copelata</taxon>
        <taxon>Oikopleuridae</taxon>
        <taxon>Oikopleura</taxon>
    </lineage>
</organism>
<dbReference type="SUPFAM" id="SSF111321">
    <property type="entry name" value="AF1104-like"/>
    <property type="match status" value="1"/>
</dbReference>
<evidence type="ECO:0000256" key="15">
    <source>
        <dbReference type="ARBA" id="ARBA00022801"/>
    </source>
</evidence>
<dbReference type="EC" id="2.7.1.33" evidence="7"/>
<evidence type="ECO:0000256" key="3">
    <source>
        <dbReference type="ARBA" id="ARBA00001967"/>
    </source>
</evidence>
<dbReference type="EMBL" id="FN655859">
    <property type="protein sequence ID" value="CBY40289.1"/>
    <property type="molecule type" value="Genomic_DNA"/>
</dbReference>
<dbReference type="GO" id="GO:0015937">
    <property type="term" value="P:coenzyme A biosynthetic process"/>
    <property type="evidence" value="ECO:0007669"/>
    <property type="project" value="UniProtKB-KW"/>
</dbReference>
<dbReference type="GO" id="GO:0046872">
    <property type="term" value="F:metal ion binding"/>
    <property type="evidence" value="ECO:0007669"/>
    <property type="project" value="UniProtKB-KW"/>
</dbReference>
<dbReference type="GO" id="GO:0016787">
    <property type="term" value="F:hydrolase activity"/>
    <property type="evidence" value="ECO:0007669"/>
    <property type="project" value="UniProtKB-KW"/>
</dbReference>
<keyword evidence="10" id="KW-0533">Nickel</keyword>
<evidence type="ECO:0000256" key="6">
    <source>
        <dbReference type="ARBA" id="ARBA00011388"/>
    </source>
</evidence>
<protein>
    <recommendedName>
        <fullName evidence="8">4'-phosphopantetheine phosphatase</fullName>
        <ecNumber evidence="7">2.7.1.33</ecNumber>
    </recommendedName>
    <alternativeName>
        <fullName evidence="21">Inactive pantothenic acid kinase 4</fullName>
    </alternativeName>
</protein>
<comment type="similarity">
    <text evidence="23">Belongs to the type II pantothenate kinase family.</text>
</comment>
<keyword evidence="15" id="KW-0378">Hydrolase</keyword>
<dbReference type="CDD" id="cd24123">
    <property type="entry name" value="ASKHA_NBD_PanK-II_Pank4"/>
    <property type="match status" value="1"/>
</dbReference>
<dbReference type="Proteomes" id="UP000011014">
    <property type="component" value="Unassembled WGS sequence"/>
</dbReference>
<dbReference type="Gene3D" id="3.30.420.510">
    <property type="match status" value="1"/>
</dbReference>
<keyword evidence="19" id="KW-0464">Manganese</keyword>
<dbReference type="InterPro" id="IPR036075">
    <property type="entry name" value="ARMT-1-like_metal-bd_sf"/>
</dbReference>
<evidence type="ECO:0000259" key="24">
    <source>
        <dbReference type="Pfam" id="PF01937"/>
    </source>
</evidence>
<dbReference type="InterPro" id="IPR043129">
    <property type="entry name" value="ATPase_NBD"/>
</dbReference>
<name>E4YXV6_OIKDI</name>
<dbReference type="Gene3D" id="3.40.50.10880">
    <property type="entry name" value="Uncharacterised protein PF01937, DUF89, domain 3"/>
    <property type="match status" value="1"/>
</dbReference>
<evidence type="ECO:0000256" key="20">
    <source>
        <dbReference type="ARBA" id="ARBA00029347"/>
    </source>
</evidence>
<evidence type="ECO:0000256" key="13">
    <source>
        <dbReference type="ARBA" id="ARBA00022741"/>
    </source>
</evidence>